<dbReference type="AlphaFoldDB" id="A0A4R3J2M7"/>
<proteinExistence type="predicted"/>
<evidence type="ECO:0000313" key="1">
    <source>
        <dbReference type="EMBL" id="TCS60068.1"/>
    </source>
</evidence>
<organism evidence="1 2">
    <name type="scientific">Primorskyibacter sedentarius</name>
    <dbReference type="NCBI Taxonomy" id="745311"/>
    <lineage>
        <taxon>Bacteria</taxon>
        <taxon>Pseudomonadati</taxon>
        <taxon>Pseudomonadota</taxon>
        <taxon>Alphaproteobacteria</taxon>
        <taxon>Rhodobacterales</taxon>
        <taxon>Roseobacteraceae</taxon>
        <taxon>Primorskyibacter</taxon>
    </lineage>
</organism>
<evidence type="ECO:0000313" key="2">
    <source>
        <dbReference type="Proteomes" id="UP000295696"/>
    </source>
</evidence>
<comment type="caution">
    <text evidence="1">The sequence shown here is derived from an EMBL/GenBank/DDBJ whole genome shotgun (WGS) entry which is preliminary data.</text>
</comment>
<reference evidence="1 2" key="1">
    <citation type="submission" date="2019-03" db="EMBL/GenBank/DDBJ databases">
        <title>Genomic Encyclopedia of Type Strains, Phase IV (KMG-IV): sequencing the most valuable type-strain genomes for metagenomic binning, comparative biology and taxonomic classification.</title>
        <authorList>
            <person name="Goeker M."/>
        </authorList>
    </citation>
    <scope>NUCLEOTIDE SEQUENCE [LARGE SCALE GENOMIC DNA]</scope>
    <source>
        <strain evidence="1 2">DSM 104836</strain>
    </source>
</reference>
<dbReference type="EMBL" id="SLZU01000016">
    <property type="protein sequence ID" value="TCS60068.1"/>
    <property type="molecule type" value="Genomic_DNA"/>
</dbReference>
<accession>A0A4R3J2M7</accession>
<dbReference type="Proteomes" id="UP000295696">
    <property type="component" value="Unassembled WGS sequence"/>
</dbReference>
<dbReference type="OrthoDB" id="1551243at2"/>
<protein>
    <submittedName>
        <fullName evidence="1">Uncharacterized protein</fullName>
    </submittedName>
</protein>
<sequence length="191" mass="21262">MQKSVKLALNKFPAVPASLEDPAKPGSAVPEVTVELADLYHHYYLQSFDIAPPDPDPAHFEHVRLLEPITPFRFQHNGLGANKTKKQNNSNELGEAFCRWFLDRHLDISHVARIEDVRDHGALAMAHGVSVEKDTTEEGDAPDYFCVDSTGEVSLAEAKGSIASVGFNTVQFAKWRKQLIAFVCWIHRATP</sequence>
<keyword evidence="2" id="KW-1185">Reference proteome</keyword>
<gene>
    <name evidence="1" type="ORF">EDD52_11679</name>
</gene>
<dbReference type="RefSeq" id="WP_132247540.1">
    <property type="nucleotide sequence ID" value="NZ_SLZU01000016.1"/>
</dbReference>
<name>A0A4R3J2M7_9RHOB</name>